<evidence type="ECO:0000256" key="2">
    <source>
        <dbReference type="ARBA" id="ARBA00005849"/>
    </source>
</evidence>
<feature type="domain" description="Peptidase S26" evidence="6">
    <location>
        <begin position="8"/>
        <end position="163"/>
    </location>
</feature>
<accession>A0A212IZN7</accession>
<sequence>MKRPTFLPLAAMLAGIALVGFSAIAHPQPHLVWNASASAPIGLYRVVSGASERGDFIFVRLPKSIEKLAAIRGYLPAGVPLIKRIAAVAGDDVCAFDGTIIVNGDIVARQRKVDRAGRSLPRWNECRELAQGEFFVLTKAPDSFDSRYFGPVTSARVIGRLAPLWID</sequence>
<evidence type="ECO:0000313" key="7">
    <source>
        <dbReference type="EMBL" id="SBV92688.1"/>
    </source>
</evidence>
<dbReference type="SUPFAM" id="SSF51306">
    <property type="entry name" value="LexA/Signal peptidase"/>
    <property type="match status" value="1"/>
</dbReference>
<organism evidence="7">
    <name type="scientific">uncultured Alphaproteobacteria bacterium</name>
    <dbReference type="NCBI Taxonomy" id="91750"/>
    <lineage>
        <taxon>Bacteria</taxon>
        <taxon>Pseudomonadati</taxon>
        <taxon>Pseudomonadota</taxon>
        <taxon>Alphaproteobacteria</taxon>
        <taxon>environmental samples</taxon>
    </lineage>
</organism>
<evidence type="ECO:0000256" key="5">
    <source>
        <dbReference type="ARBA" id="ARBA00022971"/>
    </source>
</evidence>
<dbReference type="EMBL" id="FLUO01000001">
    <property type="protein sequence ID" value="SBV92688.1"/>
    <property type="molecule type" value="Genomic_DNA"/>
</dbReference>
<evidence type="ECO:0000256" key="1">
    <source>
        <dbReference type="ARBA" id="ARBA00004418"/>
    </source>
</evidence>
<dbReference type="NCBIfam" id="TIGR02771">
    <property type="entry name" value="TraF_Ti"/>
    <property type="match status" value="1"/>
</dbReference>
<dbReference type="InterPro" id="IPR019533">
    <property type="entry name" value="Peptidase_S26"/>
</dbReference>
<comment type="similarity">
    <text evidence="2">Belongs to the peptidase S26C family.</text>
</comment>
<evidence type="ECO:0000256" key="4">
    <source>
        <dbReference type="ARBA" id="ARBA00022764"/>
    </source>
</evidence>
<dbReference type="Gene3D" id="2.10.109.10">
    <property type="entry name" value="Umud Fragment, subunit A"/>
    <property type="match status" value="1"/>
</dbReference>
<dbReference type="AlphaFoldDB" id="A0A212IZN7"/>
<dbReference type="Pfam" id="PF10502">
    <property type="entry name" value="Peptidase_S26"/>
    <property type="match status" value="1"/>
</dbReference>
<proteinExistence type="inferred from homology"/>
<keyword evidence="3" id="KW-0732">Signal</keyword>
<reference evidence="7" key="1">
    <citation type="submission" date="2016-04" db="EMBL/GenBank/DDBJ databases">
        <authorList>
            <person name="Evans L.H."/>
            <person name="Alamgir A."/>
            <person name="Owens N."/>
            <person name="Weber N.D."/>
            <person name="Virtaneva K."/>
            <person name="Barbian K."/>
            <person name="Babar A."/>
            <person name="Rosenke K."/>
        </authorList>
    </citation>
    <scope>NUCLEOTIDE SEQUENCE</scope>
    <source>
        <strain evidence="7">86</strain>
    </source>
</reference>
<keyword evidence="5" id="KW-0184">Conjugation</keyword>
<evidence type="ECO:0000259" key="6">
    <source>
        <dbReference type="Pfam" id="PF10502"/>
    </source>
</evidence>
<dbReference type="InterPro" id="IPR036286">
    <property type="entry name" value="LexA/Signal_pep-like_sf"/>
</dbReference>
<gene>
    <name evidence="7" type="ORF">KL86APRO_10286</name>
</gene>
<keyword evidence="4" id="KW-0574">Periplasm</keyword>
<protein>
    <submittedName>
        <fullName evidence="7">Conjugal transfer protein TraF</fullName>
    </submittedName>
</protein>
<dbReference type="InterPro" id="IPR014139">
    <property type="entry name" value="Peptidase_S26C_TraF"/>
</dbReference>
<evidence type="ECO:0000256" key="3">
    <source>
        <dbReference type="ARBA" id="ARBA00022729"/>
    </source>
</evidence>
<dbReference type="GO" id="GO:0042597">
    <property type="term" value="C:periplasmic space"/>
    <property type="evidence" value="ECO:0007669"/>
    <property type="project" value="UniProtKB-SubCell"/>
</dbReference>
<name>A0A212IZN7_9PROT</name>
<dbReference type="GO" id="GO:0004252">
    <property type="term" value="F:serine-type endopeptidase activity"/>
    <property type="evidence" value="ECO:0007669"/>
    <property type="project" value="InterPro"/>
</dbReference>
<dbReference type="GO" id="GO:0006465">
    <property type="term" value="P:signal peptide processing"/>
    <property type="evidence" value="ECO:0007669"/>
    <property type="project" value="InterPro"/>
</dbReference>
<comment type="subcellular location">
    <subcellularLocation>
        <location evidence="1">Periplasm</location>
    </subcellularLocation>
</comment>